<dbReference type="Proteomes" id="UP001429357">
    <property type="component" value="Unassembled WGS sequence"/>
</dbReference>
<evidence type="ECO:0000313" key="9">
    <source>
        <dbReference type="Proteomes" id="UP001429357"/>
    </source>
</evidence>
<dbReference type="Gene3D" id="1.10.10.10">
    <property type="entry name" value="Winged helix-like DNA-binding domain superfamily/Winged helix DNA-binding domain"/>
    <property type="match status" value="1"/>
</dbReference>
<evidence type="ECO:0000259" key="7">
    <source>
        <dbReference type="Pfam" id="PF03444"/>
    </source>
</evidence>
<dbReference type="SUPFAM" id="SSF55781">
    <property type="entry name" value="GAF domain-like"/>
    <property type="match status" value="1"/>
</dbReference>
<dbReference type="PANTHER" id="PTHR34824:SF1">
    <property type="entry name" value="HEAT-INDUCIBLE TRANSCRIPTION REPRESSOR HRCA"/>
    <property type="match status" value="1"/>
</dbReference>
<dbReference type="Pfam" id="PF01628">
    <property type="entry name" value="HrcA"/>
    <property type="match status" value="1"/>
</dbReference>
<protein>
    <recommendedName>
        <fullName evidence="5">Heat-inducible transcription repressor HrcA</fullName>
    </recommendedName>
</protein>
<dbReference type="InterPro" id="IPR029016">
    <property type="entry name" value="GAF-like_dom_sf"/>
</dbReference>
<sequence length="349" mass="39375">MLTNRQQDILRLIIQHYTQTGQPVGSKKLMEEGIDASSATIRNEMKALEELGLLQKTHSSSGRVPSIEGYRYYVDHLLQPSRVAKKEMQTIRQSFGGEFHEINEIIQQSATILSQLTSYTALSLGPDVKDRKLTGFRIVPLNNRQVIALIVTDKGNVESQVFTIPAAISGEDLEKMVRIINDRLVGEPLVTVYNRLRTEIPMILHKYFQTTEGILSLFDTMLGQAFESKVYVGGRMNMLDFEGAQDVDHFKTMYTLMKDSEKLSQLLVPQDRGIQIRIGNELGSQLFQNMSLIQATYEIDGHGQGTIALLGPTSMPYSKMFGLIDAFRHELASKLADYYRSLDNSSEWS</sequence>
<dbReference type="InterPro" id="IPR023120">
    <property type="entry name" value="WHTH_transcript_rep_HrcA_IDD"/>
</dbReference>
<feature type="domain" description="Heat-inducible transcription repressor HrcA C-terminal" evidence="6">
    <location>
        <begin position="104"/>
        <end position="320"/>
    </location>
</feature>
<keyword evidence="9" id="KW-1185">Reference proteome</keyword>
<evidence type="ECO:0000256" key="2">
    <source>
        <dbReference type="ARBA" id="ARBA00023015"/>
    </source>
</evidence>
<dbReference type="PIRSF" id="PIRSF005485">
    <property type="entry name" value="HrcA"/>
    <property type="match status" value="1"/>
</dbReference>
<comment type="caution">
    <text evidence="8">The sequence shown here is derived from an EMBL/GenBank/DDBJ whole genome shotgun (WGS) entry which is preliminary data.</text>
</comment>
<keyword evidence="2 5" id="KW-0805">Transcription regulation</keyword>
<dbReference type="InterPro" id="IPR021153">
    <property type="entry name" value="HrcA_C"/>
</dbReference>
<dbReference type="Gene3D" id="3.30.390.60">
    <property type="entry name" value="Heat-inducible transcription repressor hrca homolog, domain 3"/>
    <property type="match status" value="1"/>
</dbReference>
<dbReference type="Gene3D" id="3.30.450.40">
    <property type="match status" value="1"/>
</dbReference>
<dbReference type="PANTHER" id="PTHR34824">
    <property type="entry name" value="HEAT-INDUCIBLE TRANSCRIPTION REPRESSOR HRCA"/>
    <property type="match status" value="1"/>
</dbReference>
<dbReference type="EMBL" id="MAEI02000001">
    <property type="protein sequence ID" value="MEO1782309.1"/>
    <property type="molecule type" value="Genomic_DNA"/>
</dbReference>
<evidence type="ECO:0000256" key="1">
    <source>
        <dbReference type="ARBA" id="ARBA00022491"/>
    </source>
</evidence>
<dbReference type="Pfam" id="PF03444">
    <property type="entry name" value="WHD_HrcA"/>
    <property type="match status" value="1"/>
</dbReference>
<reference evidence="8 9" key="2">
    <citation type="submission" date="2024-02" db="EMBL/GenBank/DDBJ databases">
        <title>The Genome Sequence of Enterococcus diestrammenae JM9A.</title>
        <authorList>
            <person name="Earl A."/>
            <person name="Manson A."/>
            <person name="Gilmore M."/>
            <person name="Sanders J."/>
            <person name="Shea T."/>
            <person name="Howe W."/>
            <person name="Livny J."/>
            <person name="Cuomo C."/>
            <person name="Neafsey D."/>
            <person name="Birren B."/>
        </authorList>
    </citation>
    <scope>NUCLEOTIDE SEQUENCE [LARGE SCALE GENOMIC DNA]</scope>
    <source>
        <strain evidence="8 9">JM9A</strain>
    </source>
</reference>
<evidence type="ECO:0000256" key="3">
    <source>
        <dbReference type="ARBA" id="ARBA00023016"/>
    </source>
</evidence>
<organism evidence="8 9">
    <name type="scientific">Enterococcus diestrammenae</name>
    <dbReference type="NCBI Taxonomy" id="1155073"/>
    <lineage>
        <taxon>Bacteria</taxon>
        <taxon>Bacillati</taxon>
        <taxon>Bacillota</taxon>
        <taxon>Bacilli</taxon>
        <taxon>Lactobacillales</taxon>
        <taxon>Enterococcaceae</taxon>
        <taxon>Enterococcus</taxon>
    </lineage>
</organism>
<keyword evidence="3 5" id="KW-0346">Stress response</keyword>
<dbReference type="InterPro" id="IPR002571">
    <property type="entry name" value="HrcA"/>
</dbReference>
<proteinExistence type="inferred from homology"/>
<keyword evidence="4 5" id="KW-0804">Transcription</keyword>
<reference evidence="9" key="1">
    <citation type="submission" date="2016-06" db="EMBL/GenBank/DDBJ databases">
        <title>Four novel species of enterococci isolated from chicken manure.</title>
        <authorList>
            <person name="Van Tyne D."/>
        </authorList>
    </citation>
    <scope>NUCLEOTIDE SEQUENCE [LARGE SCALE GENOMIC DNA]</scope>
    <source>
        <strain evidence="9">JM9A</strain>
    </source>
</reference>
<comment type="similarity">
    <text evidence="5">Belongs to the HrcA family.</text>
</comment>
<name>A0ABV0F2N5_9ENTE</name>
<keyword evidence="1 5" id="KW-0678">Repressor</keyword>
<dbReference type="InterPro" id="IPR036388">
    <property type="entry name" value="WH-like_DNA-bd_sf"/>
</dbReference>
<dbReference type="NCBIfam" id="TIGR00331">
    <property type="entry name" value="hrcA"/>
    <property type="match status" value="1"/>
</dbReference>
<evidence type="ECO:0000256" key="5">
    <source>
        <dbReference type="HAMAP-Rule" id="MF_00081"/>
    </source>
</evidence>
<dbReference type="SUPFAM" id="SSF46785">
    <property type="entry name" value="Winged helix' DNA-binding domain"/>
    <property type="match status" value="1"/>
</dbReference>
<evidence type="ECO:0000259" key="6">
    <source>
        <dbReference type="Pfam" id="PF01628"/>
    </source>
</evidence>
<evidence type="ECO:0000256" key="4">
    <source>
        <dbReference type="ARBA" id="ARBA00023163"/>
    </source>
</evidence>
<feature type="domain" description="Winged helix-turn-helix transcription repressor HrcA DNA-binding" evidence="7">
    <location>
        <begin position="1"/>
        <end position="70"/>
    </location>
</feature>
<gene>
    <name evidence="5" type="primary">hrcA</name>
    <name evidence="8" type="ORF">BAU18_001902</name>
</gene>
<accession>A0ABV0F2N5</accession>
<dbReference type="InterPro" id="IPR036390">
    <property type="entry name" value="WH_DNA-bd_sf"/>
</dbReference>
<evidence type="ECO:0000313" key="8">
    <source>
        <dbReference type="EMBL" id="MEO1782309.1"/>
    </source>
</evidence>
<dbReference type="RefSeq" id="WP_161868896.1">
    <property type="nucleotide sequence ID" value="NZ_JAQFAM010000014.1"/>
</dbReference>
<dbReference type="HAMAP" id="MF_00081">
    <property type="entry name" value="HrcA"/>
    <property type="match status" value="1"/>
</dbReference>
<comment type="function">
    <text evidence="5">Negative regulator of class I heat shock genes (grpE-dnaK-dnaJ and groELS operons). Prevents heat-shock induction of these operons.</text>
</comment>
<dbReference type="InterPro" id="IPR005104">
    <property type="entry name" value="WHTH_HrcA_DNA-bd"/>
</dbReference>